<dbReference type="InterPro" id="IPR036388">
    <property type="entry name" value="WH-like_DNA-bd_sf"/>
</dbReference>
<dbReference type="SMART" id="SM00421">
    <property type="entry name" value="HTH_LUXR"/>
    <property type="match status" value="1"/>
</dbReference>
<keyword evidence="3" id="KW-0804">Transcription</keyword>
<feature type="domain" description="HTH luxR-type" evidence="5">
    <location>
        <begin position="118"/>
        <end position="183"/>
    </location>
</feature>
<keyword evidence="7" id="KW-1185">Reference proteome</keyword>
<evidence type="ECO:0000256" key="4">
    <source>
        <dbReference type="SAM" id="MobiDB-lite"/>
    </source>
</evidence>
<dbReference type="InterPro" id="IPR000792">
    <property type="entry name" value="Tscrpt_reg_LuxR_C"/>
</dbReference>
<feature type="compositionally biased region" description="Gly residues" evidence="4">
    <location>
        <begin position="1"/>
        <end position="23"/>
    </location>
</feature>
<dbReference type="Proteomes" id="UP000327294">
    <property type="component" value="Chromosome"/>
</dbReference>
<reference evidence="6 7" key="1">
    <citation type="submission" date="2019-10" db="EMBL/GenBank/DDBJ databases">
        <title>Streptomyces sp. strain GY16 isolated from leaves of Broussonetia papyrifera.</title>
        <authorList>
            <person name="Mo P."/>
        </authorList>
    </citation>
    <scope>NUCLEOTIDE SEQUENCE [LARGE SCALE GENOMIC DNA]</scope>
    <source>
        <strain evidence="6 7">GY16</strain>
    </source>
</reference>
<dbReference type="RefSeq" id="WP_152174303.1">
    <property type="nucleotide sequence ID" value="NZ_CP045096.1"/>
</dbReference>
<evidence type="ECO:0000313" key="7">
    <source>
        <dbReference type="Proteomes" id="UP000327294"/>
    </source>
</evidence>
<organism evidence="6 7">
    <name type="scientific">Streptomyces phaeolivaceus</name>
    <dbReference type="NCBI Taxonomy" id="2653200"/>
    <lineage>
        <taxon>Bacteria</taxon>
        <taxon>Bacillati</taxon>
        <taxon>Actinomycetota</taxon>
        <taxon>Actinomycetes</taxon>
        <taxon>Kitasatosporales</taxon>
        <taxon>Streptomycetaceae</taxon>
        <taxon>Streptomyces</taxon>
    </lineage>
</organism>
<dbReference type="EMBL" id="CP045096">
    <property type="protein sequence ID" value="QFR03000.1"/>
    <property type="molecule type" value="Genomic_DNA"/>
</dbReference>
<evidence type="ECO:0000313" key="6">
    <source>
        <dbReference type="EMBL" id="QFR03000.1"/>
    </source>
</evidence>
<feature type="compositionally biased region" description="Low complexity" evidence="4">
    <location>
        <begin position="24"/>
        <end position="46"/>
    </location>
</feature>
<dbReference type="GO" id="GO:0003677">
    <property type="term" value="F:DNA binding"/>
    <property type="evidence" value="ECO:0007669"/>
    <property type="project" value="UniProtKB-KW"/>
</dbReference>
<keyword evidence="2" id="KW-0238">DNA-binding</keyword>
<keyword evidence="1" id="KW-0805">Transcription regulation</keyword>
<evidence type="ECO:0000256" key="1">
    <source>
        <dbReference type="ARBA" id="ARBA00023015"/>
    </source>
</evidence>
<dbReference type="PANTHER" id="PTHR44688:SF16">
    <property type="entry name" value="DNA-BINDING TRANSCRIPTIONAL ACTIVATOR DEVR_DOSR"/>
    <property type="match status" value="1"/>
</dbReference>
<dbReference type="Pfam" id="PF00196">
    <property type="entry name" value="GerE"/>
    <property type="match status" value="1"/>
</dbReference>
<dbReference type="InterPro" id="IPR016032">
    <property type="entry name" value="Sig_transdc_resp-reg_C-effctor"/>
</dbReference>
<evidence type="ECO:0000256" key="2">
    <source>
        <dbReference type="ARBA" id="ARBA00023125"/>
    </source>
</evidence>
<gene>
    <name evidence="6" type="ORF">F9278_34485</name>
</gene>
<dbReference type="KEGG" id="sphv:F9278_34485"/>
<evidence type="ECO:0000259" key="5">
    <source>
        <dbReference type="PROSITE" id="PS50043"/>
    </source>
</evidence>
<dbReference type="AlphaFoldDB" id="A0A5P8KJV5"/>
<sequence>MSSGGGPAVPSGGGRVGSSGGGLTASSGGIRAVSPGGDRAAPPRGGQVVPSVGAPVEAELIAALVAQGRGLAASGERARARDVFREAAERAERVGAPRQRAHAEAALREGGARRTATALTGPAALTAGERRIAELAAQNRTNAEIGQLLHLARRTVETHLTSTYRKLGIRRRAQLVAALAKAEETA</sequence>
<dbReference type="Gene3D" id="1.10.10.10">
    <property type="entry name" value="Winged helix-like DNA-binding domain superfamily/Winged helix DNA-binding domain"/>
    <property type="match status" value="1"/>
</dbReference>
<dbReference type="GO" id="GO:0006355">
    <property type="term" value="P:regulation of DNA-templated transcription"/>
    <property type="evidence" value="ECO:0007669"/>
    <property type="project" value="InterPro"/>
</dbReference>
<name>A0A5P8KJV5_9ACTN</name>
<evidence type="ECO:0000256" key="3">
    <source>
        <dbReference type="ARBA" id="ARBA00023163"/>
    </source>
</evidence>
<dbReference type="CDD" id="cd06170">
    <property type="entry name" value="LuxR_C_like"/>
    <property type="match status" value="1"/>
</dbReference>
<feature type="region of interest" description="Disordered" evidence="4">
    <location>
        <begin position="1"/>
        <end position="48"/>
    </location>
</feature>
<dbReference type="PANTHER" id="PTHR44688">
    <property type="entry name" value="DNA-BINDING TRANSCRIPTIONAL ACTIVATOR DEVR_DOSR"/>
    <property type="match status" value="1"/>
</dbReference>
<protein>
    <submittedName>
        <fullName evidence="6">Helix-turn-helix transcriptional regulator</fullName>
    </submittedName>
</protein>
<accession>A0A5P8KJV5</accession>
<proteinExistence type="predicted"/>
<dbReference type="SUPFAM" id="SSF46894">
    <property type="entry name" value="C-terminal effector domain of the bipartite response regulators"/>
    <property type="match status" value="1"/>
</dbReference>
<dbReference type="PRINTS" id="PR00038">
    <property type="entry name" value="HTHLUXR"/>
</dbReference>
<dbReference type="PROSITE" id="PS50043">
    <property type="entry name" value="HTH_LUXR_2"/>
    <property type="match status" value="1"/>
</dbReference>